<evidence type="ECO:0000256" key="9">
    <source>
        <dbReference type="ARBA" id="ARBA00023224"/>
    </source>
</evidence>
<evidence type="ECO:0000256" key="3">
    <source>
        <dbReference type="ARBA" id="ARBA00022606"/>
    </source>
</evidence>
<keyword evidence="2" id="KW-1003">Cell membrane</keyword>
<evidence type="ECO:0000256" key="2">
    <source>
        <dbReference type="ARBA" id="ARBA00022475"/>
    </source>
</evidence>
<feature type="transmembrane region" description="Helical" evidence="10">
    <location>
        <begin position="129"/>
        <end position="153"/>
    </location>
</feature>
<accession>A0A8J2HRL3</accession>
<organism evidence="11 12">
    <name type="scientific">Cotesia congregata</name>
    <name type="common">Parasitoid wasp</name>
    <name type="synonym">Apanteles congregatus</name>
    <dbReference type="NCBI Taxonomy" id="51543"/>
    <lineage>
        <taxon>Eukaryota</taxon>
        <taxon>Metazoa</taxon>
        <taxon>Ecdysozoa</taxon>
        <taxon>Arthropoda</taxon>
        <taxon>Hexapoda</taxon>
        <taxon>Insecta</taxon>
        <taxon>Pterygota</taxon>
        <taxon>Neoptera</taxon>
        <taxon>Endopterygota</taxon>
        <taxon>Hymenoptera</taxon>
        <taxon>Apocrita</taxon>
        <taxon>Ichneumonoidea</taxon>
        <taxon>Braconidae</taxon>
        <taxon>Microgastrinae</taxon>
        <taxon>Cotesia</taxon>
    </lineage>
</organism>
<protein>
    <submittedName>
        <fullName evidence="11">Olfactory receptor 186</fullName>
    </submittedName>
</protein>
<dbReference type="Pfam" id="PF02949">
    <property type="entry name" value="7tm_6"/>
    <property type="match status" value="2"/>
</dbReference>
<evidence type="ECO:0000256" key="4">
    <source>
        <dbReference type="ARBA" id="ARBA00022692"/>
    </source>
</evidence>
<keyword evidence="5" id="KW-0552">Olfaction</keyword>
<evidence type="ECO:0000256" key="1">
    <source>
        <dbReference type="ARBA" id="ARBA00004651"/>
    </source>
</evidence>
<comment type="subcellular location">
    <subcellularLocation>
        <location evidence="1">Cell membrane</location>
        <topology evidence="1">Multi-pass membrane protein</topology>
    </subcellularLocation>
</comment>
<evidence type="ECO:0000256" key="7">
    <source>
        <dbReference type="ARBA" id="ARBA00023136"/>
    </source>
</evidence>
<keyword evidence="3" id="KW-0716">Sensory transduction</keyword>
<sequence length="263" mass="30239">MVGMLKKKKKIQDKFDSKIKYRTLTFLIVTESAVLTTVVVSIFRDTPNCEMYYDTLYLPFDSSTIGYWSSYVFQITAQVFGSLVNVAHDTLIPGMMLKICAQLSILEHRLDLVCKDVDPYDQINRTNKIFSIVMLYQFSISTIVICITIYTLYLNDPEFFAMVDYFMCMTVQIFDVCIAASTECNIKSVSIATAVYQSNWYNLDIDSQKSLLLLIMTRSSKPLKFNAAYTLLKYLSTLSIKYYSDETFLFSLQCSEIITIIIN</sequence>
<evidence type="ECO:0000313" key="11">
    <source>
        <dbReference type="EMBL" id="CAG5104460.1"/>
    </source>
</evidence>
<evidence type="ECO:0000256" key="6">
    <source>
        <dbReference type="ARBA" id="ARBA00022989"/>
    </source>
</evidence>
<keyword evidence="4 10" id="KW-0812">Transmembrane</keyword>
<dbReference type="AlphaFoldDB" id="A0A8J2HRL3"/>
<dbReference type="GO" id="GO:0004984">
    <property type="term" value="F:olfactory receptor activity"/>
    <property type="evidence" value="ECO:0007669"/>
    <property type="project" value="InterPro"/>
</dbReference>
<dbReference type="InterPro" id="IPR004117">
    <property type="entry name" value="7tm6_olfct_rcpt"/>
</dbReference>
<evidence type="ECO:0000256" key="5">
    <source>
        <dbReference type="ARBA" id="ARBA00022725"/>
    </source>
</evidence>
<dbReference type="GO" id="GO:0007165">
    <property type="term" value="P:signal transduction"/>
    <property type="evidence" value="ECO:0007669"/>
    <property type="project" value="UniProtKB-KW"/>
</dbReference>
<dbReference type="OrthoDB" id="6597368at2759"/>
<keyword evidence="7 10" id="KW-0472">Membrane</keyword>
<dbReference type="EMBL" id="CAJNRD030001123">
    <property type="protein sequence ID" value="CAG5104460.1"/>
    <property type="molecule type" value="Genomic_DNA"/>
</dbReference>
<feature type="transmembrane region" description="Helical" evidence="10">
    <location>
        <begin position="21"/>
        <end position="43"/>
    </location>
</feature>
<keyword evidence="12" id="KW-1185">Reference proteome</keyword>
<dbReference type="GO" id="GO:0005886">
    <property type="term" value="C:plasma membrane"/>
    <property type="evidence" value="ECO:0007669"/>
    <property type="project" value="UniProtKB-SubCell"/>
</dbReference>
<comment type="caution">
    <text evidence="11">The sequence shown here is derived from an EMBL/GenBank/DDBJ whole genome shotgun (WGS) entry which is preliminary data.</text>
</comment>
<dbReference type="GO" id="GO:0005549">
    <property type="term" value="F:odorant binding"/>
    <property type="evidence" value="ECO:0007669"/>
    <property type="project" value="InterPro"/>
</dbReference>
<dbReference type="PANTHER" id="PTHR21137:SF35">
    <property type="entry name" value="ODORANT RECEPTOR 19A-RELATED"/>
    <property type="match status" value="1"/>
</dbReference>
<gene>
    <name evidence="11" type="ORF">HICCMSTLAB_LOCUS12013</name>
</gene>
<proteinExistence type="predicted"/>
<evidence type="ECO:0000256" key="8">
    <source>
        <dbReference type="ARBA" id="ARBA00023170"/>
    </source>
</evidence>
<keyword evidence="9" id="KW-0807">Transducer</keyword>
<feature type="transmembrane region" description="Helical" evidence="10">
    <location>
        <begin position="65"/>
        <end position="87"/>
    </location>
</feature>
<reference evidence="11" key="1">
    <citation type="submission" date="2021-04" db="EMBL/GenBank/DDBJ databases">
        <authorList>
            <person name="Chebbi M.A.C M."/>
        </authorList>
    </citation>
    <scope>NUCLEOTIDE SEQUENCE</scope>
</reference>
<evidence type="ECO:0000313" key="12">
    <source>
        <dbReference type="Proteomes" id="UP000786811"/>
    </source>
</evidence>
<keyword evidence="6 10" id="KW-1133">Transmembrane helix</keyword>
<dbReference type="PANTHER" id="PTHR21137">
    <property type="entry name" value="ODORANT RECEPTOR"/>
    <property type="match status" value="1"/>
</dbReference>
<keyword evidence="8 11" id="KW-0675">Receptor</keyword>
<evidence type="ECO:0000256" key="10">
    <source>
        <dbReference type="SAM" id="Phobius"/>
    </source>
</evidence>
<name>A0A8J2HRL3_COTCN</name>
<dbReference type="Proteomes" id="UP000786811">
    <property type="component" value="Unassembled WGS sequence"/>
</dbReference>